<keyword evidence="13" id="KW-1185">Reference proteome</keyword>
<dbReference type="HOGENOM" id="CLU_004785_0_2_2"/>
<evidence type="ECO:0000256" key="6">
    <source>
        <dbReference type="ARBA" id="ARBA00022840"/>
    </source>
</evidence>
<proteinExistence type="inferred from homology"/>
<feature type="binding site" evidence="9">
    <location>
        <begin position="32"/>
        <end position="38"/>
    </location>
    <ligand>
        <name>ATP</name>
        <dbReference type="ChEBI" id="CHEBI:30616"/>
    </ligand>
</feature>
<accession>A2BM16</accession>
<evidence type="ECO:0000313" key="12">
    <source>
        <dbReference type="EMBL" id="ABM81027.1"/>
    </source>
</evidence>
<dbReference type="GO" id="GO:0008270">
    <property type="term" value="F:zinc ion binding"/>
    <property type="evidence" value="ECO:0007669"/>
    <property type="project" value="UniProtKB-UniRule"/>
</dbReference>
<comment type="domain">
    <text evidence="9">The two conserved Cys that bind zinc constitute the zinc-hook, which separates the large intramolecular coiled coil regions. The 2 Cys residues coordinate one molecule of zinc with the help of the 2 Cys residues of the zinc-hook of another Rad50 molecule, thereby forming a V-shaped homodimer.</text>
</comment>
<feature type="binding site" evidence="9 10">
    <location>
        <position position="462"/>
    </location>
    <ligand>
        <name>Zn(2+)</name>
        <dbReference type="ChEBI" id="CHEBI:29105"/>
    </ligand>
</feature>
<dbReference type="GO" id="GO:0016887">
    <property type="term" value="F:ATP hydrolysis activity"/>
    <property type="evidence" value="ECO:0007669"/>
    <property type="project" value="UniProtKB-UniRule"/>
</dbReference>
<sequence length="887" mass="103945">MIIEAVELENFLSHRYTKVELGRGIVAVVGPNGAGKTSIVDAITYALFNIHSRDTRNKKEPLIRLGAPAAKIIVEFSVGKKRYRVHKTVYRGATPTQATLYLLEDGKPRLVARGVESVSREIARIVGFDPQLADVIMVTRQGEIEKILVDKKARIEAINTLLKLRAMEKTYDRMRDLISRVSRRLEYYRGRHIELERELKRLREEAARYEEARRELERVSAELEEVRRKLDEAKHELERVEELRREYEDLNYRLGLLEAAIKRDKERLAELEREYREARAAEEELEALRGALEVARKVREVRQLLVKRRQLEAHLEAIEKGLENFEADEDMLRNLEEVVRRYEELEEKLRELEDVNREYMIVEKQLENIEKDIRRVEEERDKARSKLYALLQSSLPVEPPSEVSKLLEFIDSLVHDIDKRIEQLRARKEAVVGQVSAKLNEKEYIEGILLKLTSASGRCPLCGRPLTEEHRMTLISKFRSEKRGVETEIKRLEAQKQTIEAEITRLEQQRERIRELGKKIRELVSQVSQLEARLEELRTEQAKLSERRLELFEKHKEYEEARKELEKLGQAVVEYRVLKRRLEELEKRRVEAERLREELRRLDEKIGTLLGELGVDASGLDELEERVSHLLEMVAELRSKASRRPELERRLDEVRRRLEDYEEEYNSVAGRLEELKGIEEEYEKLRSLVESLEERYREKVAEYSKLRGIVDELEKSVKRLKLVEEEYRRVSEKLERYSHAKRALERIRAVIGPEGLQRIVRQAIRNSLEYHLRQILSAFNIDFVDVKLDDEYSVTLITRAGEKTVSMLSGGEKIALAIAYRLALARLVGSRIESLIMDEPTVHLDAEKRRELVNIIKQSLSVTGLAQMIVVTHDREVEDVADRVIEV</sequence>
<dbReference type="InterPro" id="IPR022982">
    <property type="entry name" value="Rad50_ATPase_archaeal"/>
</dbReference>
<dbReference type="STRING" id="415426.Hbut_1193"/>
<keyword evidence="4 9" id="KW-0378">Hydrolase</keyword>
<dbReference type="PANTHER" id="PTHR32114:SF2">
    <property type="entry name" value="ABC TRANSPORTER ABCH.3"/>
    <property type="match status" value="1"/>
</dbReference>
<keyword evidence="3 9" id="KW-0227">DNA damage</keyword>
<dbReference type="InterPro" id="IPR038729">
    <property type="entry name" value="Rad50/SbcC_AAA"/>
</dbReference>
<dbReference type="eggNOG" id="arCOG00368">
    <property type="taxonomic scope" value="Archaea"/>
</dbReference>
<comment type="cofactor">
    <cofactor evidence="9">
        <name>Zn(2+)</name>
        <dbReference type="ChEBI" id="CHEBI:29105"/>
    </cofactor>
    <text evidence="9">Binds 1 zinc ion per homodimer.</text>
</comment>
<dbReference type="Pfam" id="PF13476">
    <property type="entry name" value="AAA_23"/>
    <property type="match status" value="1"/>
</dbReference>
<gene>
    <name evidence="9" type="primary">rad50</name>
    <name evidence="12" type="ordered locus">Hbut_1193</name>
</gene>
<dbReference type="PANTHER" id="PTHR32114">
    <property type="entry name" value="ABC TRANSPORTER ABCH.3"/>
    <property type="match status" value="1"/>
</dbReference>
<dbReference type="Pfam" id="PF04423">
    <property type="entry name" value="Rad50_zn_hook"/>
    <property type="match status" value="1"/>
</dbReference>
<dbReference type="EnsemblBacteria" id="ABM81027">
    <property type="protein sequence ID" value="ABM81027"/>
    <property type="gene ID" value="Hbut_1193"/>
</dbReference>
<evidence type="ECO:0000313" key="13">
    <source>
        <dbReference type="Proteomes" id="UP000002593"/>
    </source>
</evidence>
<evidence type="ECO:0000256" key="9">
    <source>
        <dbReference type="HAMAP-Rule" id="MF_00449"/>
    </source>
</evidence>
<evidence type="ECO:0000256" key="10">
    <source>
        <dbReference type="PROSITE-ProRule" id="PRU00471"/>
    </source>
</evidence>
<dbReference type="HAMAP" id="MF_00449">
    <property type="entry name" value="RAD50"/>
    <property type="match status" value="1"/>
</dbReference>
<evidence type="ECO:0000259" key="11">
    <source>
        <dbReference type="PROSITE" id="PS51131"/>
    </source>
</evidence>
<dbReference type="EMBL" id="CP000493">
    <property type="protein sequence ID" value="ABM81027.1"/>
    <property type="molecule type" value="Genomic_DNA"/>
</dbReference>
<dbReference type="SUPFAM" id="SSF75712">
    <property type="entry name" value="Rad50 coiled-coil Zn hook"/>
    <property type="match status" value="1"/>
</dbReference>
<evidence type="ECO:0000256" key="4">
    <source>
        <dbReference type="ARBA" id="ARBA00022801"/>
    </source>
</evidence>
<feature type="coiled-coil region" evidence="9">
    <location>
        <begin position="164"/>
        <end position="393"/>
    </location>
</feature>
<keyword evidence="8 9" id="KW-0234">DNA repair</keyword>
<dbReference type="SUPFAM" id="SSF52540">
    <property type="entry name" value="P-loop containing nucleoside triphosphate hydrolases"/>
    <property type="match status" value="1"/>
</dbReference>
<evidence type="ECO:0000256" key="8">
    <source>
        <dbReference type="ARBA" id="ARBA00023204"/>
    </source>
</evidence>
<dbReference type="PROSITE" id="PS51131">
    <property type="entry name" value="ZN_HOOK"/>
    <property type="match status" value="1"/>
</dbReference>
<dbReference type="Gene3D" id="1.10.287.510">
    <property type="entry name" value="Helix hairpin bin"/>
    <property type="match status" value="1"/>
</dbReference>
<comment type="similarity">
    <text evidence="9">Belongs to the SMC family. RAD50 subfamily.</text>
</comment>
<name>A2BM16_HYPBU</name>
<comment type="subunit">
    <text evidence="9">Homodimer. Forms a heterotetramer composed of two Mre11 subunits and two Rad50 subunits.</text>
</comment>
<dbReference type="AlphaFoldDB" id="A2BM16"/>
<dbReference type="RefSeq" id="WP_011822345.1">
    <property type="nucleotide sequence ID" value="NC_008818.1"/>
</dbReference>
<keyword evidence="6 9" id="KW-0067">ATP-binding</keyword>
<dbReference type="Proteomes" id="UP000002593">
    <property type="component" value="Chromosome"/>
</dbReference>
<dbReference type="InterPro" id="IPR013134">
    <property type="entry name" value="Zn_hook_RAD50"/>
</dbReference>
<dbReference type="GO" id="GO:0005524">
    <property type="term" value="F:ATP binding"/>
    <property type="evidence" value="ECO:0007669"/>
    <property type="project" value="UniProtKB-UniRule"/>
</dbReference>
<keyword evidence="7 9" id="KW-0175">Coiled coil</keyword>
<feature type="domain" description="Zinc-hook" evidence="11">
    <location>
        <begin position="414"/>
        <end position="511"/>
    </location>
</feature>
<feature type="binding site" evidence="9">
    <location>
        <position position="141"/>
    </location>
    <ligand>
        <name>ATP</name>
        <dbReference type="ChEBI" id="CHEBI:30616"/>
    </ligand>
</feature>
<keyword evidence="1 9" id="KW-0479">Metal-binding</keyword>
<evidence type="ECO:0000256" key="3">
    <source>
        <dbReference type="ARBA" id="ARBA00022763"/>
    </source>
</evidence>
<dbReference type="GO" id="GO:0006302">
    <property type="term" value="P:double-strand break repair"/>
    <property type="evidence" value="ECO:0007669"/>
    <property type="project" value="UniProtKB-UniRule"/>
</dbReference>
<dbReference type="OrthoDB" id="25344at2157"/>
<feature type="binding site" evidence="9 10">
    <location>
        <position position="459"/>
    </location>
    <ligand>
        <name>Zn(2+)</name>
        <dbReference type="ChEBI" id="CHEBI:29105"/>
    </ligand>
</feature>
<dbReference type="GeneID" id="4782853"/>
<keyword evidence="2 9" id="KW-0547">Nucleotide-binding</keyword>
<comment type="caution">
    <text evidence="9">Lacks conserved residue(s) required for the propagation of feature annotation.</text>
</comment>
<protein>
    <recommendedName>
        <fullName evidence="9">DNA double-strand break repair Rad50 ATPase</fullName>
    </recommendedName>
</protein>
<comment type="function">
    <text evidence="9">Part of the Rad50/Mre11 complex, which is involved in the early steps of DNA double-strand break (DSB) repair. The complex may facilitate opening of the processed DNA ends to aid in the recruitment of HerA and NurA. Rad50 controls the balance between DNA end bridging and DNA resection via ATP-dependent structural rearrangements of the Rad50/Mre11 complex.</text>
</comment>
<organism evidence="12 13">
    <name type="scientific">Hyperthermus butylicus (strain DSM 5456 / JCM 9403 / PLM1-5)</name>
    <dbReference type="NCBI Taxonomy" id="415426"/>
    <lineage>
        <taxon>Archaea</taxon>
        <taxon>Thermoproteota</taxon>
        <taxon>Thermoprotei</taxon>
        <taxon>Desulfurococcales</taxon>
        <taxon>Pyrodictiaceae</taxon>
        <taxon>Hyperthermus</taxon>
    </lineage>
</organism>
<dbReference type="Gene3D" id="3.40.50.300">
    <property type="entry name" value="P-loop containing nucleotide triphosphate hydrolases"/>
    <property type="match status" value="2"/>
</dbReference>
<dbReference type="InterPro" id="IPR027417">
    <property type="entry name" value="P-loop_NTPase"/>
</dbReference>
<evidence type="ECO:0000256" key="7">
    <source>
        <dbReference type="ARBA" id="ARBA00023054"/>
    </source>
</evidence>
<evidence type="ECO:0000256" key="1">
    <source>
        <dbReference type="ARBA" id="ARBA00022723"/>
    </source>
</evidence>
<dbReference type="KEGG" id="hbu:Hbut_1193"/>
<keyword evidence="5 9" id="KW-0862">Zinc</keyword>
<feature type="coiled-coil region" evidence="9">
    <location>
        <begin position="475"/>
        <end position="747"/>
    </location>
</feature>
<evidence type="ECO:0000256" key="2">
    <source>
        <dbReference type="ARBA" id="ARBA00022741"/>
    </source>
</evidence>
<reference evidence="12 13" key="1">
    <citation type="journal article" date="2007" name="Archaea">
        <title>The genome of Hyperthermus butylicus: a sulfur-reducing, peptide fermenting, neutrophilic Crenarchaeote growing up to 108 degrees C.</title>
        <authorList>
            <person name="Brugger K."/>
            <person name="Chen L."/>
            <person name="Stark M."/>
            <person name="Zibat A."/>
            <person name="Redder P."/>
            <person name="Ruepp A."/>
            <person name="Awayez M."/>
            <person name="She Q."/>
            <person name="Garrett R.A."/>
            <person name="Klenk H.P."/>
        </authorList>
    </citation>
    <scope>NUCLEOTIDE SEQUENCE [LARGE SCALE GENOMIC DNA]</scope>
    <source>
        <strain evidence="13">DSM 5456 / JCM 9403 / PLM1-5</strain>
    </source>
</reference>
<feature type="binding site" evidence="9">
    <location>
        <begin position="807"/>
        <end position="812"/>
    </location>
    <ligand>
        <name>ATP</name>
        <dbReference type="ChEBI" id="CHEBI:30616"/>
    </ligand>
</feature>
<evidence type="ECO:0000256" key="5">
    <source>
        <dbReference type="ARBA" id="ARBA00022833"/>
    </source>
</evidence>